<accession>A0AAQ3K1C3</accession>
<dbReference type="AlphaFoldDB" id="A0AAQ3K1C3"/>
<dbReference type="GO" id="GO:0000470">
    <property type="term" value="P:maturation of LSU-rRNA"/>
    <property type="evidence" value="ECO:0007669"/>
    <property type="project" value="TreeGrafter"/>
</dbReference>
<proteinExistence type="inferred from homology"/>
<organism evidence="3 4">
    <name type="scientific">Canna indica</name>
    <name type="common">Indian-shot</name>
    <dbReference type="NCBI Taxonomy" id="4628"/>
    <lineage>
        <taxon>Eukaryota</taxon>
        <taxon>Viridiplantae</taxon>
        <taxon>Streptophyta</taxon>
        <taxon>Embryophyta</taxon>
        <taxon>Tracheophyta</taxon>
        <taxon>Spermatophyta</taxon>
        <taxon>Magnoliopsida</taxon>
        <taxon>Liliopsida</taxon>
        <taxon>Zingiberales</taxon>
        <taxon>Cannaceae</taxon>
        <taxon>Canna</taxon>
    </lineage>
</organism>
<dbReference type="PANTHER" id="PTHR13245">
    <property type="entry name" value="RRP15-LIKE PROTEIN"/>
    <property type="match status" value="1"/>
</dbReference>
<dbReference type="PANTHER" id="PTHR13245:SF14">
    <property type="entry name" value="RRP15-LIKE PROTEIN"/>
    <property type="match status" value="1"/>
</dbReference>
<feature type="compositionally biased region" description="Low complexity" evidence="2">
    <location>
        <begin position="1"/>
        <end position="15"/>
    </location>
</feature>
<feature type="region of interest" description="Disordered" evidence="2">
    <location>
        <begin position="288"/>
        <end position="307"/>
    </location>
</feature>
<feature type="compositionally biased region" description="Acidic residues" evidence="2">
    <location>
        <begin position="64"/>
        <end position="89"/>
    </location>
</feature>
<feature type="compositionally biased region" description="Basic residues" evidence="2">
    <location>
        <begin position="16"/>
        <end position="34"/>
    </location>
</feature>
<evidence type="ECO:0000256" key="1">
    <source>
        <dbReference type="ARBA" id="ARBA00007462"/>
    </source>
</evidence>
<comment type="similarity">
    <text evidence="1">Belongs to the RRP15 family.</text>
</comment>
<dbReference type="GO" id="GO:0030687">
    <property type="term" value="C:preribosome, large subunit precursor"/>
    <property type="evidence" value="ECO:0007669"/>
    <property type="project" value="TreeGrafter"/>
</dbReference>
<sequence>MAAELQTPAIAAAPASRKRKPKHGKGKKPNKRIKQNAMAMAAAKPRKPSEKMKKLFRKRVKEYDSDDEDEVDEEFQEDPSSDEEEEEREMDFSVRDDEIGGSEGDAEDDDGEGVQHGITRLVEGCRAFKIAFRKIMKRHITDDSLGPILSAHKKLVAQKLAEEDAENKVKGETKKEKHKAAEKGHIKPANFLDAKEKFLIGVATKGVVKLFNAVSKAQSSQSGLNSSSSKDSKVLAKRRKQAFFSELQKPASKITDTKNKEKNNEPGWAPLRDSYMLTSSKLKDWDKNAEPATVVAQDKVESSSDEE</sequence>
<feature type="compositionally biased region" description="Basic and acidic residues" evidence="2">
    <location>
        <begin position="298"/>
        <end position="307"/>
    </location>
</feature>
<feature type="compositionally biased region" description="Basic and acidic residues" evidence="2">
    <location>
        <begin position="255"/>
        <end position="264"/>
    </location>
</feature>
<feature type="compositionally biased region" description="Low complexity" evidence="2">
    <location>
        <begin position="216"/>
        <end position="229"/>
    </location>
</feature>
<feature type="region of interest" description="Disordered" evidence="2">
    <location>
        <begin position="1"/>
        <end position="115"/>
    </location>
</feature>
<dbReference type="EMBL" id="CP136892">
    <property type="protein sequence ID" value="WOL00159.1"/>
    <property type="molecule type" value="Genomic_DNA"/>
</dbReference>
<feature type="region of interest" description="Disordered" evidence="2">
    <location>
        <begin position="216"/>
        <end position="272"/>
    </location>
</feature>
<reference evidence="3 4" key="1">
    <citation type="submission" date="2023-10" db="EMBL/GenBank/DDBJ databases">
        <title>Chromosome-scale genome assembly provides insights into flower coloration mechanisms of Canna indica.</title>
        <authorList>
            <person name="Li C."/>
        </authorList>
    </citation>
    <scope>NUCLEOTIDE SEQUENCE [LARGE SCALE GENOMIC DNA]</scope>
    <source>
        <tissue evidence="3">Flower</tissue>
    </source>
</reference>
<name>A0AAQ3K1C3_9LILI</name>
<feature type="region of interest" description="Disordered" evidence="2">
    <location>
        <begin position="161"/>
        <end position="183"/>
    </location>
</feature>
<dbReference type="Proteomes" id="UP001327560">
    <property type="component" value="Chromosome 3"/>
</dbReference>
<protein>
    <recommendedName>
        <fullName evidence="5">RRP15-like protein</fullName>
    </recommendedName>
</protein>
<dbReference type="InterPro" id="IPR012459">
    <property type="entry name" value="Rrp15"/>
</dbReference>
<dbReference type="GO" id="GO:0000460">
    <property type="term" value="P:maturation of 5.8S rRNA"/>
    <property type="evidence" value="ECO:0007669"/>
    <property type="project" value="TreeGrafter"/>
</dbReference>
<keyword evidence="4" id="KW-1185">Reference proteome</keyword>
<evidence type="ECO:0000313" key="3">
    <source>
        <dbReference type="EMBL" id="WOL00159.1"/>
    </source>
</evidence>
<dbReference type="Pfam" id="PF07890">
    <property type="entry name" value="Rrp15p"/>
    <property type="match status" value="1"/>
</dbReference>
<evidence type="ECO:0000313" key="4">
    <source>
        <dbReference type="Proteomes" id="UP001327560"/>
    </source>
</evidence>
<evidence type="ECO:0000256" key="2">
    <source>
        <dbReference type="SAM" id="MobiDB-lite"/>
    </source>
</evidence>
<gene>
    <name evidence="3" type="ORF">Cni_G08872</name>
</gene>
<evidence type="ECO:0008006" key="5">
    <source>
        <dbReference type="Google" id="ProtNLM"/>
    </source>
</evidence>